<comment type="caution">
    <text evidence="1">The sequence shown here is derived from an EMBL/GenBank/DDBJ whole genome shotgun (WGS) entry which is preliminary data.</text>
</comment>
<dbReference type="EMBL" id="JABELV010000028">
    <property type="protein sequence ID" value="KAG7562660.1"/>
    <property type="molecule type" value="Genomic_DNA"/>
</dbReference>
<evidence type="ECO:0000313" key="1">
    <source>
        <dbReference type="EMBL" id="KAG7562660.1"/>
    </source>
</evidence>
<name>A0A8K0JQK0_9TREE</name>
<organism evidence="1 2">
    <name type="scientific">Filobasidium floriforme</name>
    <dbReference type="NCBI Taxonomy" id="5210"/>
    <lineage>
        <taxon>Eukaryota</taxon>
        <taxon>Fungi</taxon>
        <taxon>Dikarya</taxon>
        <taxon>Basidiomycota</taxon>
        <taxon>Agaricomycotina</taxon>
        <taxon>Tremellomycetes</taxon>
        <taxon>Filobasidiales</taxon>
        <taxon>Filobasidiaceae</taxon>
        <taxon>Filobasidium</taxon>
    </lineage>
</organism>
<evidence type="ECO:0000313" key="2">
    <source>
        <dbReference type="Proteomes" id="UP000812966"/>
    </source>
</evidence>
<protein>
    <submittedName>
        <fullName evidence="1">Uncharacterized protein</fullName>
    </submittedName>
</protein>
<dbReference type="AlphaFoldDB" id="A0A8K0JQK0"/>
<reference evidence="1" key="1">
    <citation type="submission" date="2020-04" db="EMBL/GenBank/DDBJ databases">
        <title>Analysis of mating type loci in Filobasidium floriforme.</title>
        <authorList>
            <person name="Nowrousian M."/>
        </authorList>
    </citation>
    <scope>NUCLEOTIDE SEQUENCE</scope>
    <source>
        <strain evidence="1">CBS 6242</strain>
    </source>
</reference>
<keyword evidence="2" id="KW-1185">Reference proteome</keyword>
<dbReference type="Proteomes" id="UP000812966">
    <property type="component" value="Unassembled WGS sequence"/>
</dbReference>
<proteinExistence type="predicted"/>
<accession>A0A8K0JQK0</accession>
<sequence>MHSFRSALAALGLVDPQPQPQPQTSPDPLASLKQDRLYNPTVWAGYPRFISVTPPPRGQLDYQPLYDFYPQNQMDHRRVGAPTFSVPRLKLIYYLAFRYPITTSDGLVKWGTIYRWELILAWEVLRQVALARTFLLLCLIKRGLPASDWTPVDATSQAALGEWVSVVSLFAERLDAYLHGLGWYEAFDIKVKEWSSEPLPNRVDEKSWRNPTKEFPYEIFARCKRIISGKGVLDNNTGIANVGGLIRVLVQHYQPYTPFAQEPAPLSWWRTTLDEEHLRRYGYDPQAVFDLDVVSLFKTVSA</sequence>
<gene>
    <name evidence="1" type="ORF">FFLO_01927</name>
</gene>